<keyword evidence="3" id="KW-0804">Transcription</keyword>
<feature type="domain" description="HTH gntR-type" evidence="4">
    <location>
        <begin position="6"/>
        <end position="74"/>
    </location>
</feature>
<dbReference type="EMBL" id="CP009285">
    <property type="protein sequence ID" value="AIQ60693.1"/>
    <property type="molecule type" value="Genomic_DNA"/>
</dbReference>
<dbReference type="PANTHER" id="PTHR38445:SF9">
    <property type="entry name" value="HTH-TYPE TRANSCRIPTIONAL REPRESSOR YTRA"/>
    <property type="match status" value="1"/>
</dbReference>
<evidence type="ECO:0000313" key="6">
    <source>
        <dbReference type="Proteomes" id="UP000029518"/>
    </source>
</evidence>
<dbReference type="CDD" id="cd07377">
    <property type="entry name" value="WHTH_GntR"/>
    <property type="match status" value="1"/>
</dbReference>
<evidence type="ECO:0000313" key="5">
    <source>
        <dbReference type="EMBL" id="AIQ60693.1"/>
    </source>
</evidence>
<gene>
    <name evidence="5" type="ORF">PBOR_29980</name>
</gene>
<dbReference type="Proteomes" id="UP000029518">
    <property type="component" value="Chromosome"/>
</dbReference>
<evidence type="ECO:0000256" key="2">
    <source>
        <dbReference type="ARBA" id="ARBA00023125"/>
    </source>
</evidence>
<organism evidence="5 6">
    <name type="scientific">Paenibacillus borealis</name>
    <dbReference type="NCBI Taxonomy" id="160799"/>
    <lineage>
        <taxon>Bacteria</taxon>
        <taxon>Bacillati</taxon>
        <taxon>Bacillota</taxon>
        <taxon>Bacilli</taxon>
        <taxon>Bacillales</taxon>
        <taxon>Paenibacillaceae</taxon>
        <taxon>Paenibacillus</taxon>
    </lineage>
</organism>
<proteinExistence type="predicted"/>
<dbReference type="SMART" id="SM00345">
    <property type="entry name" value="HTH_GNTR"/>
    <property type="match status" value="1"/>
</dbReference>
<dbReference type="InterPro" id="IPR036390">
    <property type="entry name" value="WH_DNA-bd_sf"/>
</dbReference>
<dbReference type="InterPro" id="IPR000524">
    <property type="entry name" value="Tscrpt_reg_HTH_GntR"/>
</dbReference>
<evidence type="ECO:0000259" key="4">
    <source>
        <dbReference type="PROSITE" id="PS50949"/>
    </source>
</evidence>
<evidence type="ECO:0000256" key="3">
    <source>
        <dbReference type="ARBA" id="ARBA00023163"/>
    </source>
</evidence>
<reference evidence="5" key="1">
    <citation type="submission" date="2014-08" db="EMBL/GenBank/DDBJ databases">
        <title>Comparative genomics of the Paenibacillus odorifer group.</title>
        <authorList>
            <person name="den Bakker H.C."/>
            <person name="Tsai Y.-C.Y.-C."/>
            <person name="Martin N."/>
            <person name="Korlach J."/>
            <person name="Wiedmann M."/>
        </authorList>
    </citation>
    <scope>NUCLEOTIDE SEQUENCE [LARGE SCALE GENOMIC DNA]</scope>
    <source>
        <strain evidence="5">DSM 13188</strain>
    </source>
</reference>
<dbReference type="InterPro" id="IPR036388">
    <property type="entry name" value="WH-like_DNA-bd_sf"/>
</dbReference>
<dbReference type="PROSITE" id="PS50949">
    <property type="entry name" value="HTH_GNTR"/>
    <property type="match status" value="1"/>
</dbReference>
<dbReference type="KEGG" id="pbd:PBOR_29980"/>
<dbReference type="GO" id="GO:0003700">
    <property type="term" value="F:DNA-binding transcription factor activity"/>
    <property type="evidence" value="ECO:0007669"/>
    <property type="project" value="InterPro"/>
</dbReference>
<dbReference type="PANTHER" id="PTHR38445">
    <property type="entry name" value="HTH-TYPE TRANSCRIPTIONAL REPRESSOR YTRA"/>
    <property type="match status" value="1"/>
</dbReference>
<dbReference type="HOGENOM" id="CLU_017584_10_0_9"/>
<name>A0A089LNE3_PAEBO</name>
<dbReference type="SUPFAM" id="SSF46785">
    <property type="entry name" value="Winged helix' DNA-binding domain"/>
    <property type="match status" value="1"/>
</dbReference>
<dbReference type="Gene3D" id="1.10.10.10">
    <property type="entry name" value="Winged helix-like DNA-binding domain superfamily/Winged helix DNA-binding domain"/>
    <property type="match status" value="1"/>
</dbReference>
<dbReference type="GO" id="GO:0003677">
    <property type="term" value="F:DNA binding"/>
    <property type="evidence" value="ECO:0007669"/>
    <property type="project" value="UniProtKB-KW"/>
</dbReference>
<dbReference type="AlphaFoldDB" id="A0A089LNE3"/>
<keyword evidence="6" id="KW-1185">Reference proteome</keyword>
<keyword evidence="2" id="KW-0238">DNA-binding</keyword>
<keyword evidence="1" id="KW-0805">Transcription regulation</keyword>
<evidence type="ECO:0000256" key="1">
    <source>
        <dbReference type="ARBA" id="ARBA00023015"/>
    </source>
</evidence>
<dbReference type="Pfam" id="PF00392">
    <property type="entry name" value="GntR"/>
    <property type="match status" value="1"/>
</dbReference>
<sequence length="114" mass="12677">MINPSLPIYEQFAWAIRERIVSGLIPPGSRLPSVRDLAAGRGVNPTTAARTYQELERMGLIVTYRGQGTFVTREESVISEARKTIIIQAVRQFKDTAASLGLTAEQMLQIDKED</sequence>
<accession>A0A089LNE3</accession>
<protein>
    <recommendedName>
        <fullName evidence="4">HTH gntR-type domain-containing protein</fullName>
    </recommendedName>
</protein>